<sequence>MRGSIITFTAVAAIALSGCSQVSGWLKGGKNATTQQAETDLRTTPTQSYAFSSGAYDVELYDTTVTQTNYSGYEVVLYTNPSLQMSSYVVTDPRDAGFVKLNGPSENSDWRNCEAQSNGYLYISEYDFSLQPEFEVCMRNKGYVLTTEAGAYAVNPISAKTAGLRGYSQPSFSPSSYGYP</sequence>
<accession>A0A918KJ76</accession>
<organism evidence="1 2">
    <name type="scientific">Litorimonas cladophorae</name>
    <dbReference type="NCBI Taxonomy" id="1220491"/>
    <lineage>
        <taxon>Bacteria</taxon>
        <taxon>Pseudomonadati</taxon>
        <taxon>Pseudomonadota</taxon>
        <taxon>Alphaproteobacteria</taxon>
        <taxon>Maricaulales</taxon>
        <taxon>Robiginitomaculaceae</taxon>
    </lineage>
</organism>
<dbReference type="EMBL" id="BMYV01000001">
    <property type="protein sequence ID" value="GGX65568.1"/>
    <property type="molecule type" value="Genomic_DNA"/>
</dbReference>
<keyword evidence="2" id="KW-1185">Reference proteome</keyword>
<dbReference type="PROSITE" id="PS51257">
    <property type="entry name" value="PROKAR_LIPOPROTEIN"/>
    <property type="match status" value="1"/>
</dbReference>
<dbReference type="AlphaFoldDB" id="A0A918KJ76"/>
<evidence type="ECO:0000313" key="1">
    <source>
        <dbReference type="EMBL" id="GGX65568.1"/>
    </source>
</evidence>
<proteinExistence type="predicted"/>
<evidence type="ECO:0000313" key="2">
    <source>
        <dbReference type="Proteomes" id="UP000600865"/>
    </source>
</evidence>
<dbReference type="Proteomes" id="UP000600865">
    <property type="component" value="Unassembled WGS sequence"/>
</dbReference>
<name>A0A918KJ76_9PROT</name>
<evidence type="ECO:0008006" key="3">
    <source>
        <dbReference type="Google" id="ProtNLM"/>
    </source>
</evidence>
<comment type="caution">
    <text evidence="1">The sequence shown here is derived from an EMBL/GenBank/DDBJ whole genome shotgun (WGS) entry which is preliminary data.</text>
</comment>
<protein>
    <recommendedName>
        <fullName evidence="3">Lipoprotein</fullName>
    </recommendedName>
</protein>
<gene>
    <name evidence="1" type="ORF">GCM10011309_14780</name>
</gene>
<reference evidence="1 2" key="1">
    <citation type="journal article" date="2014" name="Int. J. Syst. Evol. Microbiol.">
        <title>Complete genome sequence of Corynebacterium casei LMG S-19264T (=DSM 44701T), isolated from a smear-ripened cheese.</title>
        <authorList>
            <consortium name="US DOE Joint Genome Institute (JGI-PGF)"/>
            <person name="Walter F."/>
            <person name="Albersmeier A."/>
            <person name="Kalinowski J."/>
            <person name="Ruckert C."/>
        </authorList>
    </citation>
    <scope>NUCLEOTIDE SEQUENCE [LARGE SCALE GENOMIC DNA]</scope>
    <source>
        <strain evidence="1 2">KCTC 23968</strain>
    </source>
</reference>